<comment type="caution">
    <text evidence="3">The sequence shown here is derived from an EMBL/GenBank/DDBJ whole genome shotgun (WGS) entry which is preliminary data.</text>
</comment>
<sequence length="587" mass="62978">MAPPLKVDKISPPPARLSAFLYHTPHVLYSLLLFMSVTLLLVYGSFYSLGVSANSFDFTVVSLMSFSIPVILVSYLVSNISWLWDGRYPIRYGLQAGATGSVIILITILIGSYFEDPSKGLAFGLGCMGGLWYLTLRTHGSAPARIAFPVSLLSPITSLYFLWDGGLTEDFNFGILAIFALSFASHFFLFLVDSPYKKAIGVSGTKHMSAFIEHFSTGDGRRLTNAIREICQTIETKNSWISIRKEGKTVAFLAVPGVHPGPVGTLGGSNLPSKIDSVLPGLGFAFHGSSTNDHNPLRDEDLTRIAKAMVSASEDATYSDHSYPTIKEGEVPSAYVRGIGNGTLIFAKPGDSDDILPELAARLERPSSSANGKRILIDLHNQEGWGRPPLAAGTKEGTSLEISASKALELSSSSSKGKLKIGVSHIPGEDLSRGIGPGGIRALVMENDCQSVENNQRTAVMLWDANGLGPGMNDELQKGLHGSVDELLLATTDNHYVNVKPGGFNPLIDSEGILPIAKQALEEAIEDISPAESSMGTVYVDGVEILGQGKQDKISAAANSIIEVARYSWLPIYSSATMFCIIVSPYL</sequence>
<name>A0A1J5TXY0_9ARCH</name>
<feature type="transmembrane region" description="Helical" evidence="1">
    <location>
        <begin position="58"/>
        <end position="80"/>
    </location>
</feature>
<feature type="transmembrane region" description="Helical" evidence="1">
    <location>
        <begin position="92"/>
        <end position="114"/>
    </location>
</feature>
<dbReference type="EMBL" id="MIYZ01000043">
    <property type="protein sequence ID" value="OIR21357.1"/>
    <property type="molecule type" value="Genomic_DNA"/>
</dbReference>
<evidence type="ECO:0000259" key="2">
    <source>
        <dbReference type="Pfam" id="PF09843"/>
    </source>
</evidence>
<feature type="transmembrane region" description="Helical" evidence="1">
    <location>
        <begin position="120"/>
        <end position="136"/>
    </location>
</feature>
<dbReference type="AlphaFoldDB" id="A0A1J5TXY0"/>
<keyword evidence="1" id="KW-1133">Transmembrane helix</keyword>
<feature type="transmembrane region" description="Helical" evidence="1">
    <location>
        <begin position="175"/>
        <end position="192"/>
    </location>
</feature>
<feature type="domain" description="DUF2070" evidence="2">
    <location>
        <begin position="16"/>
        <end position="571"/>
    </location>
</feature>
<dbReference type="Pfam" id="PF09843">
    <property type="entry name" value="DUF2070"/>
    <property type="match status" value="1"/>
</dbReference>
<keyword evidence="1" id="KW-0472">Membrane</keyword>
<dbReference type="Proteomes" id="UP000183615">
    <property type="component" value="Unassembled WGS sequence"/>
</dbReference>
<evidence type="ECO:0000313" key="4">
    <source>
        <dbReference type="Proteomes" id="UP000183615"/>
    </source>
</evidence>
<evidence type="ECO:0000256" key="1">
    <source>
        <dbReference type="SAM" id="Phobius"/>
    </source>
</evidence>
<feature type="transmembrane region" description="Helical" evidence="1">
    <location>
        <begin position="143"/>
        <end position="163"/>
    </location>
</feature>
<proteinExistence type="predicted"/>
<evidence type="ECO:0000313" key="3">
    <source>
        <dbReference type="EMBL" id="OIR21357.1"/>
    </source>
</evidence>
<dbReference type="InterPro" id="IPR019204">
    <property type="entry name" value="DUF2070_membrane"/>
</dbReference>
<gene>
    <name evidence="3" type="ORF">BET99_02770</name>
</gene>
<organism evidence="3 4">
    <name type="scientific">Marine Group III euryarchaeote CG-Epi2</name>
    <dbReference type="NCBI Taxonomy" id="1888996"/>
    <lineage>
        <taxon>Archaea</taxon>
        <taxon>Methanobacteriati</taxon>
        <taxon>Thermoplasmatota</taxon>
        <taxon>Thermoplasmata</taxon>
        <taxon>Candidatus Thermoprofundales</taxon>
    </lineage>
</organism>
<feature type="transmembrane region" description="Helical" evidence="1">
    <location>
        <begin position="26"/>
        <end position="46"/>
    </location>
</feature>
<reference evidence="3 4" key="1">
    <citation type="submission" date="2016-08" db="EMBL/GenBank/DDBJ databases">
        <title>New Insights into Marine Group III Euryarchaeota, from dark to light.</title>
        <authorList>
            <person name="Haro-Moreno J.M."/>
            <person name="Rodriguez-Valera F."/>
            <person name="Lopez-Garcia P."/>
            <person name="Moreira D."/>
            <person name="Martin-Cuadrado A.B."/>
        </authorList>
    </citation>
    <scope>NUCLEOTIDE SEQUENCE [LARGE SCALE GENOMIC DNA]</scope>
    <source>
        <strain evidence="3">CG-Epi2</strain>
    </source>
</reference>
<protein>
    <recommendedName>
        <fullName evidence="2">DUF2070 domain-containing protein</fullName>
    </recommendedName>
</protein>
<keyword evidence="1" id="KW-0812">Transmembrane</keyword>
<accession>A0A1J5TXY0</accession>